<accession>A0A3B0XQP7</accession>
<dbReference type="GO" id="GO:0005829">
    <property type="term" value="C:cytosol"/>
    <property type="evidence" value="ECO:0007669"/>
    <property type="project" value="TreeGrafter"/>
</dbReference>
<feature type="domain" description="Hydantoinase/oxoprolinase N-terminal" evidence="2">
    <location>
        <begin position="6"/>
        <end position="177"/>
    </location>
</feature>
<name>A0A3B0XQP7_9ZZZZ</name>
<dbReference type="Pfam" id="PF05378">
    <property type="entry name" value="Hydant_A_N"/>
    <property type="match status" value="1"/>
</dbReference>
<evidence type="ECO:0000259" key="2">
    <source>
        <dbReference type="Pfam" id="PF05378"/>
    </source>
</evidence>
<organism evidence="3">
    <name type="scientific">hydrothermal vent metagenome</name>
    <dbReference type="NCBI Taxonomy" id="652676"/>
    <lineage>
        <taxon>unclassified sequences</taxon>
        <taxon>metagenomes</taxon>
        <taxon>ecological metagenomes</taxon>
    </lineage>
</organism>
<dbReference type="SUPFAM" id="SSF53067">
    <property type="entry name" value="Actin-like ATPase domain"/>
    <property type="match status" value="1"/>
</dbReference>
<dbReference type="AlphaFoldDB" id="A0A3B0XQP7"/>
<dbReference type="GO" id="GO:0006749">
    <property type="term" value="P:glutathione metabolic process"/>
    <property type="evidence" value="ECO:0007669"/>
    <property type="project" value="TreeGrafter"/>
</dbReference>
<dbReference type="InterPro" id="IPR002821">
    <property type="entry name" value="Hydantoinase_A"/>
</dbReference>
<dbReference type="InterPro" id="IPR008040">
    <property type="entry name" value="Hydant_A_N"/>
</dbReference>
<dbReference type="EMBL" id="UOFG01000274">
    <property type="protein sequence ID" value="VAW66443.1"/>
    <property type="molecule type" value="Genomic_DNA"/>
</dbReference>
<dbReference type="GO" id="GO:0017168">
    <property type="term" value="F:5-oxoprolinase (ATP-hydrolyzing) activity"/>
    <property type="evidence" value="ECO:0007669"/>
    <property type="project" value="TreeGrafter"/>
</dbReference>
<dbReference type="EC" id="3.5.2.14" evidence="3"/>
<evidence type="ECO:0000259" key="1">
    <source>
        <dbReference type="Pfam" id="PF01968"/>
    </source>
</evidence>
<reference evidence="3" key="1">
    <citation type="submission" date="2018-06" db="EMBL/GenBank/DDBJ databases">
        <authorList>
            <person name="Zhirakovskaya E."/>
        </authorList>
    </citation>
    <scope>NUCLEOTIDE SEQUENCE</scope>
</reference>
<sequence length="692" mass="74016">MLTHWLGIDTGGTFTDFVYFNGEALRTHKTLSTPDAPERAILQGIKALQLSAQLQAGNLHIIHGSTVATNALLEARGVKTVYVANRGFADVLSIGRQARSELYNLMPAPREPLILPEHCLQVNTRLSAQGELLVPLQQADIDALISQIKKIVPCGVAINLLFSFLDNRQEQAIKKSICAACEDLFVTCSSDVLAEHKEYERGMATALNAYVGPLMQGYLNRLSQNLSALHAQKEVSASRQISLSVLQSSGGTIDAQSAGEHAVSLLLSGPAGGLKGAQYIAALAGEQKLLSFDMGGTSTDVAMIHGKIQLTCEGHVGGYPVAVPMVDMYTIGAGGGSIAYVDAGGLLNVGPQSAGAAPGPACYGQGGKKPTVTDANLVLGRLRAEGVSASGDNAEHCLRLDIKAANEAMKTLAEPLGISVEAAAQGIIRIANEHMVRALRTISVQRGYDPQAFSLTCLGGAAGLHVCALADALKMRKVIVPVHGGVLSALGMLVAAPSRELSHACLQPLLECDPALLNRQFSELQSRAIAQMNDEISAEPTVQQSVDLRYRGQRFTLSLDWTDHLQNLQQAFHRLHEKTYGHQLQMPVELVNLRLSIKGEAPPFELPLMSDELVTRVEKWVDCCASNSDVLSQSIPLYHREQLVSGEKISGPALVPEKDSTTLIGSGWQCVVDERGNLLLDKVTFQQSVSWG</sequence>
<evidence type="ECO:0000313" key="3">
    <source>
        <dbReference type="EMBL" id="VAW66443.1"/>
    </source>
</evidence>
<protein>
    <submittedName>
        <fullName evidence="3">N-methylhydantoinase A</fullName>
        <ecNumber evidence="3">3.5.2.14</ecNumber>
    </submittedName>
</protein>
<dbReference type="InterPro" id="IPR045079">
    <property type="entry name" value="Oxoprolinase-like"/>
</dbReference>
<proteinExistence type="predicted"/>
<dbReference type="PANTHER" id="PTHR11365">
    <property type="entry name" value="5-OXOPROLINASE RELATED"/>
    <property type="match status" value="1"/>
</dbReference>
<feature type="domain" description="Hydantoinase A/oxoprolinase" evidence="1">
    <location>
        <begin position="201"/>
        <end position="498"/>
    </location>
</feature>
<dbReference type="PANTHER" id="PTHR11365:SF23">
    <property type="entry name" value="HYPOTHETICAL 5-OXOPROLINASE (EUROFUNG)-RELATED"/>
    <property type="match status" value="1"/>
</dbReference>
<gene>
    <name evidence="3" type="ORF">MNBD_GAMMA11-3465</name>
</gene>
<dbReference type="GO" id="GO:0047423">
    <property type="term" value="F:N-methylhydantoinase (ATP-hydrolyzing) activity"/>
    <property type="evidence" value="ECO:0007669"/>
    <property type="project" value="UniProtKB-EC"/>
</dbReference>
<dbReference type="Pfam" id="PF01968">
    <property type="entry name" value="Hydantoinase_A"/>
    <property type="match status" value="1"/>
</dbReference>
<dbReference type="InterPro" id="IPR043129">
    <property type="entry name" value="ATPase_NBD"/>
</dbReference>
<keyword evidence="3" id="KW-0378">Hydrolase</keyword>